<comment type="caution">
    <text evidence="2">The sequence shown here is derived from an EMBL/GenBank/DDBJ whole genome shotgun (WGS) entry which is preliminary data.</text>
</comment>
<evidence type="ECO:0000259" key="1">
    <source>
        <dbReference type="Pfam" id="PF25036"/>
    </source>
</evidence>
<evidence type="ECO:0000313" key="2">
    <source>
        <dbReference type="EMBL" id="CAF5215820.1"/>
    </source>
</evidence>
<proteinExistence type="predicted"/>
<feature type="domain" description="Vacuolar protein sorting-associated protein 13 VPS13 adaptor binding" evidence="1">
    <location>
        <begin position="3"/>
        <end position="50"/>
    </location>
</feature>
<feature type="non-terminal residue" evidence="2">
    <location>
        <position position="217"/>
    </location>
</feature>
<gene>
    <name evidence="2" type="ORF">SMN809_LOCUS79746</name>
</gene>
<organism evidence="2 3">
    <name type="scientific">Rotaria magnacalcarata</name>
    <dbReference type="NCBI Taxonomy" id="392030"/>
    <lineage>
        <taxon>Eukaryota</taxon>
        <taxon>Metazoa</taxon>
        <taxon>Spiralia</taxon>
        <taxon>Gnathifera</taxon>
        <taxon>Rotifera</taxon>
        <taxon>Eurotatoria</taxon>
        <taxon>Bdelloidea</taxon>
        <taxon>Philodinida</taxon>
        <taxon>Philodinidae</taxon>
        <taxon>Rotaria</taxon>
    </lineage>
</organism>
<reference evidence="2" key="1">
    <citation type="submission" date="2021-02" db="EMBL/GenBank/DDBJ databases">
        <authorList>
            <person name="Nowell W R."/>
        </authorList>
    </citation>
    <scope>NUCLEOTIDE SEQUENCE</scope>
</reference>
<protein>
    <recommendedName>
        <fullName evidence="1">Vacuolar protein sorting-associated protein 13 VPS13 adaptor binding domain-containing protein</fullName>
    </recommendedName>
</protein>
<name>A0A8S3JE89_9BILA</name>
<dbReference type="Proteomes" id="UP000676336">
    <property type="component" value="Unassembled WGS sequence"/>
</dbReference>
<sequence>MPAPLRVKNLSDVPIQFYQSDTREELTYLRAFIQPHQSIDYAWDEPTLQQTITCSVVGGTKETYDLKKLGHGENLCYENHICLAFEQTFMEGNIAQYQSKHLLHKSKSVNDRNAFPLFNQQQLVIDYIENKLVLAQREENKRSQLWRMTSSGLLVHTGSSSPRDWSNKNEVCDDIRSSYVLDIEETCTPNLKNVHSMTRFTRLTVRRHDYKRTLTQT</sequence>
<dbReference type="AlphaFoldDB" id="A0A8S3JE89"/>
<accession>A0A8S3JE89</accession>
<dbReference type="InterPro" id="IPR009543">
    <property type="entry name" value="VPS13_VAB"/>
</dbReference>
<dbReference type="Pfam" id="PF25036">
    <property type="entry name" value="VPS13_VAB"/>
    <property type="match status" value="1"/>
</dbReference>
<dbReference type="EMBL" id="CAJOBI010343362">
    <property type="protein sequence ID" value="CAF5215820.1"/>
    <property type="molecule type" value="Genomic_DNA"/>
</dbReference>
<evidence type="ECO:0000313" key="3">
    <source>
        <dbReference type="Proteomes" id="UP000676336"/>
    </source>
</evidence>